<reference evidence="2" key="1">
    <citation type="journal article" date="2012" name="Mol. Plant Microbe Interact.">
        <title>A highly conserved effector in Fusarium oxysporum is required for full virulence on Arabidopsis.</title>
        <authorList>
            <person name="Thatcher L.F."/>
            <person name="Gardiner D.M."/>
            <person name="Kazan K."/>
            <person name="Manners J."/>
        </authorList>
    </citation>
    <scope>NUCLEOTIDE SEQUENCE [LARGE SCALE GENOMIC DNA]</scope>
    <source>
        <strain evidence="2">Fo5176</strain>
    </source>
</reference>
<name>F9FUA5_FUSOF</name>
<gene>
    <name evidence="2" type="ORF">FOXB_09986</name>
</gene>
<sequence length="205" mass="22917">MRNLTLPAESPSLSRLALKAYKNTSYVVKRFKSLLNLLVAPSCHVSTARNGVCPVSCLPCLLVDATVVSRRIIRAIVKVFRLRLRRLEEAEAKVEGEFMLLQAESTRIHNEMNAKLAQITRLRRQRRQVESKGLDMLRRGLNTIDELEQAEKDENAAFEQAISEGTFHDWSAIVEQSEWDSLGLGQFIDPPFVVGGSSSGVAEHG</sequence>
<dbReference type="AlphaFoldDB" id="F9FUA5"/>
<protein>
    <submittedName>
        <fullName evidence="2">Uncharacterized protein</fullName>
    </submittedName>
</protein>
<dbReference type="EMBL" id="AFQF01002657">
    <property type="protein sequence ID" value="EGU79499.1"/>
    <property type="molecule type" value="Genomic_DNA"/>
</dbReference>
<keyword evidence="1" id="KW-0175">Coiled coil</keyword>
<dbReference type="OrthoDB" id="5099098at2759"/>
<feature type="coiled-coil region" evidence="1">
    <location>
        <begin position="84"/>
        <end position="164"/>
    </location>
</feature>
<organism evidence="2">
    <name type="scientific">Fusarium oxysporum (strain Fo5176)</name>
    <name type="common">Fusarium vascular wilt</name>
    <dbReference type="NCBI Taxonomy" id="660025"/>
    <lineage>
        <taxon>Eukaryota</taxon>
        <taxon>Fungi</taxon>
        <taxon>Dikarya</taxon>
        <taxon>Ascomycota</taxon>
        <taxon>Pezizomycotina</taxon>
        <taxon>Sordariomycetes</taxon>
        <taxon>Hypocreomycetidae</taxon>
        <taxon>Hypocreales</taxon>
        <taxon>Nectriaceae</taxon>
        <taxon>Fusarium</taxon>
        <taxon>Fusarium oxysporum species complex</taxon>
    </lineage>
</organism>
<evidence type="ECO:0000256" key="1">
    <source>
        <dbReference type="SAM" id="Coils"/>
    </source>
</evidence>
<accession>F9FUA5</accession>
<comment type="caution">
    <text evidence="2">The sequence shown here is derived from an EMBL/GenBank/DDBJ whole genome shotgun (WGS) entry which is preliminary data.</text>
</comment>
<proteinExistence type="predicted"/>
<evidence type="ECO:0000313" key="2">
    <source>
        <dbReference type="EMBL" id="EGU79499.1"/>
    </source>
</evidence>